<evidence type="ECO:0000313" key="3">
    <source>
        <dbReference type="Proteomes" id="UP001165090"/>
    </source>
</evidence>
<feature type="region of interest" description="Disordered" evidence="1">
    <location>
        <begin position="1"/>
        <end position="29"/>
    </location>
</feature>
<dbReference type="Proteomes" id="UP001165090">
    <property type="component" value="Unassembled WGS sequence"/>
</dbReference>
<feature type="compositionally biased region" description="Gly residues" evidence="1">
    <location>
        <begin position="150"/>
        <end position="201"/>
    </location>
</feature>
<accession>A0ABQ5SG72</accession>
<gene>
    <name evidence="2" type="ORF">VaNZ11_012728</name>
</gene>
<evidence type="ECO:0000313" key="2">
    <source>
        <dbReference type="EMBL" id="GLI68332.1"/>
    </source>
</evidence>
<comment type="caution">
    <text evidence="2">The sequence shown here is derived from an EMBL/GenBank/DDBJ whole genome shotgun (WGS) entry which is preliminary data.</text>
</comment>
<feature type="region of interest" description="Disordered" evidence="1">
    <location>
        <begin position="116"/>
        <end position="201"/>
    </location>
</feature>
<feature type="compositionally biased region" description="Gly residues" evidence="1">
    <location>
        <begin position="1"/>
        <end position="12"/>
    </location>
</feature>
<organism evidence="2 3">
    <name type="scientific">Volvox africanus</name>
    <dbReference type="NCBI Taxonomy" id="51714"/>
    <lineage>
        <taxon>Eukaryota</taxon>
        <taxon>Viridiplantae</taxon>
        <taxon>Chlorophyta</taxon>
        <taxon>core chlorophytes</taxon>
        <taxon>Chlorophyceae</taxon>
        <taxon>CS clade</taxon>
        <taxon>Chlamydomonadales</taxon>
        <taxon>Volvocaceae</taxon>
        <taxon>Volvox</taxon>
    </lineage>
</organism>
<feature type="compositionally biased region" description="Gly residues" evidence="1">
    <location>
        <begin position="126"/>
        <end position="139"/>
    </location>
</feature>
<name>A0ABQ5SG72_9CHLO</name>
<feature type="compositionally biased region" description="Gly residues" evidence="1">
    <location>
        <begin position="69"/>
        <end position="89"/>
    </location>
</feature>
<dbReference type="EMBL" id="BSDZ01000079">
    <property type="protein sequence ID" value="GLI68332.1"/>
    <property type="molecule type" value="Genomic_DNA"/>
</dbReference>
<protein>
    <submittedName>
        <fullName evidence="2">Uncharacterized protein</fullName>
    </submittedName>
</protein>
<feature type="region of interest" description="Disordered" evidence="1">
    <location>
        <begin position="66"/>
        <end position="89"/>
    </location>
</feature>
<proteinExistence type="predicted"/>
<evidence type="ECO:0000256" key="1">
    <source>
        <dbReference type="SAM" id="MobiDB-lite"/>
    </source>
</evidence>
<reference evidence="2 3" key="1">
    <citation type="journal article" date="2023" name="IScience">
        <title>Expanded male sex-determining region conserved during the evolution of homothallism in the green alga Volvox.</title>
        <authorList>
            <person name="Yamamoto K."/>
            <person name="Matsuzaki R."/>
            <person name="Mahakham W."/>
            <person name="Heman W."/>
            <person name="Sekimoto H."/>
            <person name="Kawachi M."/>
            <person name="Minakuchi Y."/>
            <person name="Toyoda A."/>
            <person name="Nozaki H."/>
        </authorList>
    </citation>
    <scope>NUCLEOTIDE SEQUENCE [LARGE SCALE GENOMIC DNA]</scope>
    <source>
        <strain evidence="2 3">NIES-4468</strain>
    </source>
</reference>
<keyword evidence="3" id="KW-1185">Reference proteome</keyword>
<sequence>MGENGGLVGGGAFSLTGNEGRNKPGEEAGWVDSTAGLGCGGSVALGRGSGFCWLGNHGEEVVSEICTGEGSGGESGGGGGGGGGDNSGNGGRLGGAGKAVCPGGCWDSGAAGGRNKLGAENDGGGEEWGPGRTTGGGAGELVSCGRDGKGVTGGGSGGGSGGAGGSANGTKGGRILGGDGTVETGAVGGQADGGSGDGGIG</sequence>